<dbReference type="RefSeq" id="WP_185434250.1">
    <property type="nucleotide sequence ID" value="NZ_JAARSH010000002.1"/>
</dbReference>
<organism evidence="12 13">
    <name type="scientific">Listeria booriae</name>
    <dbReference type="NCBI Taxonomy" id="1552123"/>
    <lineage>
        <taxon>Bacteria</taxon>
        <taxon>Bacillati</taxon>
        <taxon>Bacillota</taxon>
        <taxon>Bacilli</taxon>
        <taxon>Bacillales</taxon>
        <taxon>Listeriaceae</taxon>
        <taxon>Listeria</taxon>
    </lineage>
</organism>
<dbReference type="InterPro" id="IPR007694">
    <property type="entry name" value="DNA_helicase_DnaB-like_C"/>
</dbReference>
<sequence>MDLNAKYEAEIAVLGAIFLQPDLIHVTTLLPVHFSDPRNKQLYRVMHQLREEGISIDVITMYSKLTNPEAVVYMTNLAGSCPSAANFMYYEKIVVEEYEKQIVLHAAEQYMKHKDENTFDTLVEVSREITSYHVEESTSQKDDMLDIYNSMFEDKGPLNGELSSGYPAIDYMTNGVKATDLIVIAGRPSMGKTAFAVNIALNIAEKASKDKKNQVSDGLQQVDIFSIEMPRKALLQRIISNMGNIGGEHWRDAYRIPADVKNRIVQVQGVLGGLDLYIEDKSNVGVRDIERRIKEVQATGKVDKHVIVIDYLGLMDLDMKLRHDLAIAQITKGLKLLCKKYNVTIILLSQLSRGVETRQDKRPMLSDLRDSGSIEQDADVVMLLYREDYYDREAEDGLVEIIVAKNRNGAVGTVQLAFVKEYSKFVNLELRLAEAR</sequence>
<keyword evidence="2" id="KW-0235">DNA replication</keyword>
<dbReference type="PANTHER" id="PTHR30153:SF2">
    <property type="entry name" value="REPLICATIVE DNA HELICASE"/>
    <property type="match status" value="1"/>
</dbReference>
<dbReference type="InterPro" id="IPR036185">
    <property type="entry name" value="DNA_heli_DnaB-like_N_sf"/>
</dbReference>
<dbReference type="PROSITE" id="PS51199">
    <property type="entry name" value="SF4_HELICASE"/>
    <property type="match status" value="1"/>
</dbReference>
<dbReference type="GO" id="GO:0005829">
    <property type="term" value="C:cytosol"/>
    <property type="evidence" value="ECO:0007669"/>
    <property type="project" value="TreeGrafter"/>
</dbReference>
<evidence type="ECO:0000256" key="4">
    <source>
        <dbReference type="ARBA" id="ARBA00022801"/>
    </source>
</evidence>
<evidence type="ECO:0000256" key="1">
    <source>
        <dbReference type="ARBA" id="ARBA00008428"/>
    </source>
</evidence>
<comment type="similarity">
    <text evidence="1">Belongs to the helicase family. DnaB subfamily.</text>
</comment>
<dbReference type="Gene3D" id="1.10.860.10">
    <property type="entry name" value="DNAb Helicase, Chain A"/>
    <property type="match status" value="1"/>
</dbReference>
<dbReference type="AlphaFoldDB" id="A0A842A900"/>
<reference evidence="12 13" key="1">
    <citation type="submission" date="2020-03" db="EMBL/GenBank/DDBJ databases">
        <title>Soil Listeria distribution.</title>
        <authorList>
            <person name="Liao J."/>
            <person name="Wiedmann M."/>
        </authorList>
    </citation>
    <scope>NUCLEOTIDE SEQUENCE [LARGE SCALE GENOMIC DNA]</scope>
    <source>
        <strain evidence="12 13">FSL L7-1299</strain>
    </source>
</reference>
<evidence type="ECO:0000256" key="7">
    <source>
        <dbReference type="ARBA" id="ARBA00023125"/>
    </source>
</evidence>
<dbReference type="InterPro" id="IPR007693">
    <property type="entry name" value="DNA_helicase_DnaB-like_N"/>
</dbReference>
<accession>A0A842A900</accession>
<name>A0A842A900_9LIST</name>
<dbReference type="GO" id="GO:0016787">
    <property type="term" value="F:hydrolase activity"/>
    <property type="evidence" value="ECO:0007669"/>
    <property type="project" value="UniProtKB-KW"/>
</dbReference>
<dbReference type="EC" id="5.6.2.3" evidence="9"/>
<evidence type="ECO:0000259" key="11">
    <source>
        <dbReference type="PROSITE" id="PS51199"/>
    </source>
</evidence>
<keyword evidence="5 12" id="KW-0347">Helicase</keyword>
<gene>
    <name evidence="12" type="ORF">HB904_04105</name>
</gene>
<dbReference type="Pfam" id="PF03796">
    <property type="entry name" value="DnaB_C"/>
    <property type="match status" value="1"/>
</dbReference>
<evidence type="ECO:0000256" key="5">
    <source>
        <dbReference type="ARBA" id="ARBA00022806"/>
    </source>
</evidence>
<dbReference type="EMBL" id="JAARSH010000002">
    <property type="protein sequence ID" value="MBC1615356.1"/>
    <property type="molecule type" value="Genomic_DNA"/>
</dbReference>
<evidence type="ECO:0000313" key="13">
    <source>
        <dbReference type="Proteomes" id="UP000574104"/>
    </source>
</evidence>
<protein>
    <recommendedName>
        <fullName evidence="9">DNA 5'-3' helicase</fullName>
        <ecNumber evidence="9">5.6.2.3</ecNumber>
    </recommendedName>
</protein>
<evidence type="ECO:0000256" key="2">
    <source>
        <dbReference type="ARBA" id="ARBA00022705"/>
    </source>
</evidence>
<dbReference type="InterPro" id="IPR027417">
    <property type="entry name" value="P-loop_NTPase"/>
</dbReference>
<comment type="catalytic activity">
    <reaction evidence="10">
        <text>ATP + H2O = ADP + phosphate + H(+)</text>
        <dbReference type="Rhea" id="RHEA:13065"/>
        <dbReference type="ChEBI" id="CHEBI:15377"/>
        <dbReference type="ChEBI" id="CHEBI:15378"/>
        <dbReference type="ChEBI" id="CHEBI:30616"/>
        <dbReference type="ChEBI" id="CHEBI:43474"/>
        <dbReference type="ChEBI" id="CHEBI:456216"/>
        <dbReference type="EC" id="5.6.2.3"/>
    </reaction>
</comment>
<dbReference type="SUPFAM" id="SSF52540">
    <property type="entry name" value="P-loop containing nucleoside triphosphate hydrolases"/>
    <property type="match status" value="1"/>
</dbReference>
<keyword evidence="4" id="KW-0378">Hydrolase</keyword>
<keyword evidence="8" id="KW-0413">Isomerase</keyword>
<dbReference type="InterPro" id="IPR016136">
    <property type="entry name" value="DNA_helicase_N/primase_C"/>
</dbReference>
<dbReference type="GO" id="GO:0043139">
    <property type="term" value="F:5'-3' DNA helicase activity"/>
    <property type="evidence" value="ECO:0007669"/>
    <property type="project" value="UniProtKB-EC"/>
</dbReference>
<evidence type="ECO:0000313" key="12">
    <source>
        <dbReference type="EMBL" id="MBC1615356.1"/>
    </source>
</evidence>
<keyword evidence="6" id="KW-0067">ATP-binding</keyword>
<dbReference type="GO" id="GO:0003677">
    <property type="term" value="F:DNA binding"/>
    <property type="evidence" value="ECO:0007669"/>
    <property type="project" value="UniProtKB-KW"/>
</dbReference>
<dbReference type="Proteomes" id="UP000574104">
    <property type="component" value="Unassembled WGS sequence"/>
</dbReference>
<dbReference type="GO" id="GO:0005524">
    <property type="term" value="F:ATP binding"/>
    <property type="evidence" value="ECO:0007669"/>
    <property type="project" value="UniProtKB-KW"/>
</dbReference>
<evidence type="ECO:0000256" key="8">
    <source>
        <dbReference type="ARBA" id="ARBA00023235"/>
    </source>
</evidence>
<comment type="caution">
    <text evidence="12">The sequence shown here is derived from an EMBL/GenBank/DDBJ whole genome shotgun (WGS) entry which is preliminary data.</text>
</comment>
<dbReference type="Pfam" id="PF00772">
    <property type="entry name" value="DnaB"/>
    <property type="match status" value="1"/>
</dbReference>
<dbReference type="SUPFAM" id="SSF48024">
    <property type="entry name" value="N-terminal domain of DnaB helicase"/>
    <property type="match status" value="1"/>
</dbReference>
<keyword evidence="7" id="KW-0238">DNA-binding</keyword>
<dbReference type="Gene3D" id="3.40.50.300">
    <property type="entry name" value="P-loop containing nucleotide triphosphate hydrolases"/>
    <property type="match status" value="1"/>
</dbReference>
<dbReference type="PANTHER" id="PTHR30153">
    <property type="entry name" value="REPLICATIVE DNA HELICASE DNAB"/>
    <property type="match status" value="1"/>
</dbReference>
<evidence type="ECO:0000256" key="10">
    <source>
        <dbReference type="ARBA" id="ARBA00048954"/>
    </source>
</evidence>
<dbReference type="CDD" id="cd00984">
    <property type="entry name" value="DnaB_C"/>
    <property type="match status" value="1"/>
</dbReference>
<feature type="domain" description="SF4 helicase" evidence="11">
    <location>
        <begin position="155"/>
        <end position="432"/>
    </location>
</feature>
<proteinExistence type="inferred from homology"/>
<dbReference type="GO" id="GO:0006260">
    <property type="term" value="P:DNA replication"/>
    <property type="evidence" value="ECO:0007669"/>
    <property type="project" value="UniProtKB-KW"/>
</dbReference>
<evidence type="ECO:0000256" key="3">
    <source>
        <dbReference type="ARBA" id="ARBA00022741"/>
    </source>
</evidence>
<keyword evidence="3" id="KW-0547">Nucleotide-binding</keyword>
<evidence type="ECO:0000256" key="9">
    <source>
        <dbReference type="ARBA" id="ARBA00044969"/>
    </source>
</evidence>
<evidence type="ECO:0000256" key="6">
    <source>
        <dbReference type="ARBA" id="ARBA00022840"/>
    </source>
</evidence>